<evidence type="ECO:0000313" key="3">
    <source>
        <dbReference type="Proteomes" id="UP000694404"/>
    </source>
</evidence>
<organism evidence="2 3">
    <name type="scientific">Chelonoidis abingdonii</name>
    <name type="common">Abingdon island giant tortoise</name>
    <name type="synonym">Testudo abingdonii</name>
    <dbReference type="NCBI Taxonomy" id="106734"/>
    <lineage>
        <taxon>Eukaryota</taxon>
        <taxon>Metazoa</taxon>
        <taxon>Chordata</taxon>
        <taxon>Craniata</taxon>
        <taxon>Vertebrata</taxon>
        <taxon>Euteleostomi</taxon>
        <taxon>Archelosauria</taxon>
        <taxon>Testudinata</taxon>
        <taxon>Testudines</taxon>
        <taxon>Cryptodira</taxon>
        <taxon>Durocryptodira</taxon>
        <taxon>Testudinoidea</taxon>
        <taxon>Testudinidae</taxon>
        <taxon>Chelonoidis</taxon>
    </lineage>
</organism>
<reference evidence="2" key="1">
    <citation type="submission" date="2025-08" db="UniProtKB">
        <authorList>
            <consortium name="Ensembl"/>
        </authorList>
    </citation>
    <scope>IDENTIFICATION</scope>
</reference>
<protein>
    <submittedName>
        <fullName evidence="2">Uncharacterized protein</fullName>
    </submittedName>
</protein>
<feature type="compositionally biased region" description="Basic and acidic residues" evidence="1">
    <location>
        <begin position="95"/>
        <end position="115"/>
    </location>
</feature>
<keyword evidence="3" id="KW-1185">Reference proteome</keyword>
<name>A0A8C0GBE9_CHEAB</name>
<proteinExistence type="predicted"/>
<dbReference type="Ensembl" id="ENSCABT00000006891.1">
    <property type="protein sequence ID" value="ENSCABP00000006316.1"/>
    <property type="gene ID" value="ENSCABG00000004767.1"/>
</dbReference>
<sequence length="177" mass="19334">WKHSPLDYVGWGCLHCQVVSCNDQVSNILHLITSFFLADLSQGCCCIPANMGGKLSKKGLNVAYEKPIAHVVEATGRPEEREDACPAAESMGPTTEKRHKDSQVPADEREDKEGGRVPAVGVEEICESEPKQLDLVPNEDCKPPCTFILLSKCLIVPSCSFNPTLWTTSLQLAHTLS</sequence>
<evidence type="ECO:0000256" key="1">
    <source>
        <dbReference type="SAM" id="MobiDB-lite"/>
    </source>
</evidence>
<evidence type="ECO:0000313" key="2">
    <source>
        <dbReference type="Ensembl" id="ENSCABP00000006316.1"/>
    </source>
</evidence>
<dbReference type="Proteomes" id="UP000694404">
    <property type="component" value="Unplaced"/>
</dbReference>
<accession>A0A8C0GBE9</accession>
<dbReference type="Pfam" id="PF05466">
    <property type="entry name" value="BASP1"/>
    <property type="match status" value="1"/>
</dbReference>
<feature type="region of interest" description="Disordered" evidence="1">
    <location>
        <begin position="75"/>
        <end position="115"/>
    </location>
</feature>
<dbReference type="InterPro" id="IPR008408">
    <property type="entry name" value="BASP1"/>
</dbReference>
<reference evidence="2" key="2">
    <citation type="submission" date="2025-09" db="UniProtKB">
        <authorList>
            <consortium name="Ensembl"/>
        </authorList>
    </citation>
    <scope>IDENTIFICATION</scope>
</reference>
<dbReference type="AlphaFoldDB" id="A0A8C0GBE9"/>